<protein>
    <submittedName>
        <fullName evidence="1">Uncharacterized protein</fullName>
    </submittedName>
</protein>
<dbReference type="RefSeq" id="WP_229902417.1">
    <property type="nucleotide sequence ID" value="NZ_BNAW01000001.1"/>
</dbReference>
<proteinExistence type="predicted"/>
<comment type="caution">
    <text evidence="1">The sequence shown here is derived from an EMBL/GenBank/DDBJ whole genome shotgun (WGS) entry which is preliminary data.</text>
</comment>
<dbReference type="Proteomes" id="UP000649955">
    <property type="component" value="Unassembled WGS sequence"/>
</dbReference>
<evidence type="ECO:0000313" key="1">
    <source>
        <dbReference type="EMBL" id="GHF93347.1"/>
    </source>
</evidence>
<accession>A0ABQ3JWV4</accession>
<name>A0ABQ3JWV4_9PSEU</name>
<sequence>MGGGAQPTGAELPLVLKRQAPQGVEPVVGAEPAHVVGVVDHHPVSGHPLLEPERIEDLHQISRRRPDRRQVQGRQFFGIRHDRDPPRWCDHLFGAFAGVLWVAVVGDHHFTPCAPVAPGHDVVKRGVTTLNRSTAPSLVTARSDALKVGVGSGRGALWKTRVLLPHWSPRERTIPARARSGDRVPAG</sequence>
<evidence type="ECO:0000313" key="2">
    <source>
        <dbReference type="Proteomes" id="UP000649955"/>
    </source>
</evidence>
<organism evidence="1 2">
    <name type="scientific">Amycolatopsis bullii</name>
    <dbReference type="NCBI Taxonomy" id="941987"/>
    <lineage>
        <taxon>Bacteria</taxon>
        <taxon>Bacillati</taxon>
        <taxon>Actinomycetota</taxon>
        <taxon>Actinomycetes</taxon>
        <taxon>Pseudonocardiales</taxon>
        <taxon>Pseudonocardiaceae</taxon>
        <taxon>Amycolatopsis</taxon>
    </lineage>
</organism>
<keyword evidence="2" id="KW-1185">Reference proteome</keyword>
<reference evidence="2" key="1">
    <citation type="journal article" date="2019" name="Int. J. Syst. Evol. Microbiol.">
        <title>The Global Catalogue of Microorganisms (GCM) 10K type strain sequencing project: providing services to taxonomists for standard genome sequencing and annotation.</title>
        <authorList>
            <consortium name="The Broad Institute Genomics Platform"/>
            <consortium name="The Broad Institute Genome Sequencing Center for Infectious Disease"/>
            <person name="Wu L."/>
            <person name="Ma J."/>
        </authorList>
    </citation>
    <scope>NUCLEOTIDE SEQUENCE [LARGE SCALE GENOMIC DNA]</scope>
    <source>
        <strain evidence="2">CGMCC 4.7680</strain>
    </source>
</reference>
<gene>
    <name evidence="1" type="ORF">GCM10017567_04980</name>
</gene>
<dbReference type="EMBL" id="BNAW01000001">
    <property type="protein sequence ID" value="GHF93347.1"/>
    <property type="molecule type" value="Genomic_DNA"/>
</dbReference>